<protein>
    <submittedName>
        <fullName evidence="1">Uncharacterized protein</fullName>
    </submittedName>
</protein>
<evidence type="ECO:0000313" key="2">
    <source>
        <dbReference type="Proteomes" id="UP000664698"/>
    </source>
</evidence>
<dbReference type="RefSeq" id="WP_206568548.1">
    <property type="nucleotide sequence ID" value="NZ_JAFKCW010000001.1"/>
</dbReference>
<evidence type="ECO:0000313" key="1">
    <source>
        <dbReference type="EMBL" id="MBN7800603.1"/>
    </source>
</evidence>
<accession>A0ABS3BN66</accession>
<name>A0ABS3BN66_9BACT</name>
<reference evidence="1 2" key="1">
    <citation type="submission" date="2021-03" db="EMBL/GenBank/DDBJ databases">
        <title>novel species isolated from a fishpond in China.</title>
        <authorList>
            <person name="Lu H."/>
            <person name="Cai Z."/>
        </authorList>
    </citation>
    <scope>NUCLEOTIDE SEQUENCE [LARGE SCALE GENOMIC DNA]</scope>
    <source>
        <strain evidence="1 2">JCM 31546</strain>
    </source>
</reference>
<sequence>MDTKNVFINCPFDNEFYPLLKGIFFVLIYLDFKPKIAETSDSGQVRILKIKDLMLSSPLSIHDLSRIDPLVTDAAARLNMAFEMGIDFGLKYSGIAELEAKRFLILEKEDHRYKTFLSDISGNDIKSHRNDPELVIKSIRDWIKAQGQEAAIPRHKLIFSAYNEFSLFYNQMISSEGYDPKEITAVTFSDVIEIMANWIGKFKKV</sequence>
<proteinExistence type="predicted"/>
<dbReference type="EMBL" id="JAFKCW010000001">
    <property type="protein sequence ID" value="MBN7800603.1"/>
    <property type="molecule type" value="Genomic_DNA"/>
</dbReference>
<keyword evidence="2" id="KW-1185">Reference proteome</keyword>
<organism evidence="1 2">
    <name type="scientific">Algoriphagus aestuariicola</name>
    <dbReference type="NCBI Taxonomy" id="1852016"/>
    <lineage>
        <taxon>Bacteria</taxon>
        <taxon>Pseudomonadati</taxon>
        <taxon>Bacteroidota</taxon>
        <taxon>Cytophagia</taxon>
        <taxon>Cytophagales</taxon>
        <taxon>Cyclobacteriaceae</taxon>
        <taxon>Algoriphagus</taxon>
    </lineage>
</organism>
<comment type="caution">
    <text evidence="1">The sequence shown here is derived from an EMBL/GenBank/DDBJ whole genome shotgun (WGS) entry which is preliminary data.</text>
</comment>
<gene>
    <name evidence="1" type="ORF">J0A67_07010</name>
</gene>
<dbReference type="Proteomes" id="UP000664698">
    <property type="component" value="Unassembled WGS sequence"/>
</dbReference>